<comment type="caution">
    <text evidence="1">The sequence shown here is derived from an EMBL/GenBank/DDBJ whole genome shotgun (WGS) entry which is preliminary data.</text>
</comment>
<dbReference type="AlphaFoldDB" id="A0A4Z1DY83"/>
<keyword evidence="2" id="KW-1185">Reference proteome</keyword>
<dbReference type="RefSeq" id="WP_135850238.1">
    <property type="nucleotide sequence ID" value="NZ_RHPJ01000003.1"/>
</dbReference>
<name>A0A4Z1DY83_9MICO</name>
<proteinExistence type="predicted"/>
<sequence>MGTTLYRGGTVYSDADAFATAVLVSDGVIAWLGDEAGADVQSRQSDVRQVDLGGAFLAPAFVDAVGGSGAGPDALARLGVVESWDEGGRQPYARVVRTDAELRALDPGTLACLDPTELVDVDLAALAATGLPLALGFATTADGGPWRRVQHALAGGLSARAGFVAHTRGAWRASARPDGHALGRLHIGAPATFAVWDAEELVTQAADARRSSWSLDSRAGVPPLPRLAPVDDAGWEPPSCLLAVRDGVVMHRA</sequence>
<reference evidence="1 2" key="1">
    <citation type="submission" date="2018-11" db="EMBL/GenBank/DDBJ databases">
        <title>Complete genome sequencing of the Actinobacteria Serinibacter sp. K3-2.</title>
        <authorList>
            <person name="Rakitin A.L."/>
            <person name="Beletsky A.V."/>
            <person name="Mardanov A.V."/>
            <person name="Ravin N.V."/>
            <person name="Gromova A.S."/>
            <person name="Filippova S.N."/>
            <person name="Gal'Chenko V.F."/>
        </authorList>
    </citation>
    <scope>NUCLEOTIDE SEQUENCE [LARGE SCALE GENOMIC DNA]</scope>
    <source>
        <strain evidence="1 2">K3-2</strain>
    </source>
</reference>
<dbReference type="OrthoDB" id="3238066at2"/>
<protein>
    <submittedName>
        <fullName evidence="1">Exoenzymes regulatory protein AepA in lipid-linked oligosaccharide synthesis cluster</fullName>
    </submittedName>
</protein>
<dbReference type="EMBL" id="RHPJ01000003">
    <property type="protein sequence ID" value="TGO04675.1"/>
    <property type="molecule type" value="Genomic_DNA"/>
</dbReference>
<dbReference type="Proteomes" id="UP000297318">
    <property type="component" value="Unassembled WGS sequence"/>
</dbReference>
<dbReference type="InterPro" id="IPR011059">
    <property type="entry name" value="Metal-dep_hydrolase_composite"/>
</dbReference>
<gene>
    <name evidence="1" type="ORF">SERN_2268</name>
</gene>
<dbReference type="GO" id="GO:0016810">
    <property type="term" value="F:hydrolase activity, acting on carbon-nitrogen (but not peptide) bonds"/>
    <property type="evidence" value="ECO:0007669"/>
    <property type="project" value="InterPro"/>
</dbReference>
<accession>A0A4Z1DY83</accession>
<organism evidence="1 2">
    <name type="scientific">Serinibacter arcticus</name>
    <dbReference type="NCBI Taxonomy" id="1655435"/>
    <lineage>
        <taxon>Bacteria</taxon>
        <taxon>Bacillati</taxon>
        <taxon>Actinomycetota</taxon>
        <taxon>Actinomycetes</taxon>
        <taxon>Micrococcales</taxon>
        <taxon>Beutenbergiaceae</taxon>
        <taxon>Serinibacter</taxon>
    </lineage>
</organism>
<evidence type="ECO:0000313" key="1">
    <source>
        <dbReference type="EMBL" id="TGO04675.1"/>
    </source>
</evidence>
<dbReference type="SUPFAM" id="SSF51338">
    <property type="entry name" value="Composite domain of metallo-dependent hydrolases"/>
    <property type="match status" value="1"/>
</dbReference>
<dbReference type="Gene3D" id="2.30.40.10">
    <property type="entry name" value="Urease, subunit C, domain 1"/>
    <property type="match status" value="1"/>
</dbReference>
<evidence type="ECO:0000313" key="2">
    <source>
        <dbReference type="Proteomes" id="UP000297318"/>
    </source>
</evidence>